<evidence type="ECO:0000313" key="2">
    <source>
        <dbReference type="EMBL" id="TMM29585.1"/>
    </source>
</evidence>
<dbReference type="AlphaFoldDB" id="A0A5S3N2S0"/>
<dbReference type="RefSeq" id="WP_138536354.1">
    <property type="nucleotide sequence ID" value="NZ_VANR01000005.1"/>
</dbReference>
<reference evidence="2 3" key="1">
    <citation type="submission" date="2019-05" db="EMBL/GenBank/DDBJ databases">
        <title>Polaribacter aestuariivivens sp. nov., isolated from a tidal flat.</title>
        <authorList>
            <person name="Yoon J.-H."/>
        </authorList>
    </citation>
    <scope>NUCLEOTIDE SEQUENCE [LARGE SCALE GENOMIC DNA]</scope>
    <source>
        <strain evidence="2 3">DBTF-3</strain>
    </source>
</reference>
<feature type="signal peptide" evidence="1">
    <location>
        <begin position="1"/>
        <end position="18"/>
    </location>
</feature>
<feature type="chain" id="PRO_5024374623" evidence="1">
    <location>
        <begin position="19"/>
        <end position="59"/>
    </location>
</feature>
<gene>
    <name evidence="2" type="ORF">FDT66_10740</name>
</gene>
<proteinExistence type="predicted"/>
<organism evidence="2 3">
    <name type="scientific">Polaribacter aestuariivivens</name>
    <dbReference type="NCBI Taxonomy" id="2304626"/>
    <lineage>
        <taxon>Bacteria</taxon>
        <taxon>Pseudomonadati</taxon>
        <taxon>Bacteroidota</taxon>
        <taxon>Flavobacteriia</taxon>
        <taxon>Flavobacteriales</taxon>
        <taxon>Flavobacteriaceae</taxon>
    </lineage>
</organism>
<keyword evidence="1" id="KW-0732">Signal</keyword>
<evidence type="ECO:0000313" key="3">
    <source>
        <dbReference type="Proteomes" id="UP000307140"/>
    </source>
</evidence>
<name>A0A5S3N2S0_9FLAO</name>
<evidence type="ECO:0000256" key="1">
    <source>
        <dbReference type="SAM" id="SignalP"/>
    </source>
</evidence>
<dbReference type="Proteomes" id="UP000307140">
    <property type="component" value="Unassembled WGS sequence"/>
</dbReference>
<keyword evidence="3" id="KW-1185">Reference proteome</keyword>
<accession>A0A5S3N2S0</accession>
<comment type="caution">
    <text evidence="2">The sequence shown here is derived from an EMBL/GenBank/DDBJ whole genome shotgun (WGS) entry which is preliminary data.</text>
</comment>
<sequence length="59" mass="6996">MKNLIFVFAFLFSLNFIAQNNEVIKKQEPTSENFDTFTPEENGRPAQFLTRYLRRHTKG</sequence>
<dbReference type="EMBL" id="VANR01000005">
    <property type="protein sequence ID" value="TMM29585.1"/>
    <property type="molecule type" value="Genomic_DNA"/>
</dbReference>
<protein>
    <submittedName>
        <fullName evidence="2">Uncharacterized protein</fullName>
    </submittedName>
</protein>